<dbReference type="EMBL" id="ASHM01087251">
    <property type="protein sequence ID" value="PNX62261.1"/>
    <property type="molecule type" value="Genomic_DNA"/>
</dbReference>
<evidence type="ECO:0000313" key="1">
    <source>
        <dbReference type="EMBL" id="PNX62261.1"/>
    </source>
</evidence>
<accession>A0A2K3K7K5</accession>
<organism evidence="1 2">
    <name type="scientific">Trifolium pratense</name>
    <name type="common">Red clover</name>
    <dbReference type="NCBI Taxonomy" id="57577"/>
    <lineage>
        <taxon>Eukaryota</taxon>
        <taxon>Viridiplantae</taxon>
        <taxon>Streptophyta</taxon>
        <taxon>Embryophyta</taxon>
        <taxon>Tracheophyta</taxon>
        <taxon>Spermatophyta</taxon>
        <taxon>Magnoliopsida</taxon>
        <taxon>eudicotyledons</taxon>
        <taxon>Gunneridae</taxon>
        <taxon>Pentapetalae</taxon>
        <taxon>rosids</taxon>
        <taxon>fabids</taxon>
        <taxon>Fabales</taxon>
        <taxon>Fabaceae</taxon>
        <taxon>Papilionoideae</taxon>
        <taxon>50 kb inversion clade</taxon>
        <taxon>NPAAA clade</taxon>
        <taxon>Hologalegina</taxon>
        <taxon>IRL clade</taxon>
        <taxon>Trifolieae</taxon>
        <taxon>Trifolium</taxon>
    </lineage>
</organism>
<reference evidence="1 2" key="1">
    <citation type="journal article" date="2014" name="Am. J. Bot.">
        <title>Genome assembly and annotation for red clover (Trifolium pratense; Fabaceae).</title>
        <authorList>
            <person name="Istvanek J."/>
            <person name="Jaros M."/>
            <person name="Krenek A."/>
            <person name="Repkova J."/>
        </authorList>
    </citation>
    <scope>NUCLEOTIDE SEQUENCE [LARGE SCALE GENOMIC DNA]</scope>
    <source>
        <strain evidence="2">cv. Tatra</strain>
        <tissue evidence="1">Young leaves</tissue>
    </source>
</reference>
<dbReference type="Proteomes" id="UP000236291">
    <property type="component" value="Unassembled WGS sequence"/>
</dbReference>
<proteinExistence type="predicted"/>
<name>A0A2K3K7K5_TRIPR</name>
<feature type="non-terminal residue" evidence="1">
    <location>
        <position position="1"/>
    </location>
</feature>
<dbReference type="AlphaFoldDB" id="A0A2K3K7K5"/>
<sequence length="35" mass="3763">FGVVVVVVGGDVMVVSLHLVDLYRVGVDFLEWSAS</sequence>
<protein>
    <submittedName>
        <fullName evidence="1">Uncharacterized protein</fullName>
    </submittedName>
</protein>
<evidence type="ECO:0000313" key="2">
    <source>
        <dbReference type="Proteomes" id="UP000236291"/>
    </source>
</evidence>
<comment type="caution">
    <text evidence="1">The sequence shown here is derived from an EMBL/GenBank/DDBJ whole genome shotgun (WGS) entry which is preliminary data.</text>
</comment>
<gene>
    <name evidence="1" type="ORF">L195_g052883</name>
</gene>
<reference evidence="1 2" key="2">
    <citation type="journal article" date="2017" name="Front. Plant Sci.">
        <title>Gene Classification and Mining of Molecular Markers Useful in Red Clover (Trifolium pratense) Breeding.</title>
        <authorList>
            <person name="Istvanek J."/>
            <person name="Dluhosova J."/>
            <person name="Dluhos P."/>
            <person name="Patkova L."/>
            <person name="Nedelnik J."/>
            <person name="Repkova J."/>
        </authorList>
    </citation>
    <scope>NUCLEOTIDE SEQUENCE [LARGE SCALE GENOMIC DNA]</scope>
    <source>
        <strain evidence="2">cv. Tatra</strain>
        <tissue evidence="1">Young leaves</tissue>
    </source>
</reference>